<accession>A0ABQ8U1H5</accession>
<dbReference type="Pfam" id="PF13589">
    <property type="entry name" value="HATPase_c_3"/>
    <property type="match status" value="1"/>
</dbReference>
<dbReference type="InterPro" id="IPR014762">
    <property type="entry name" value="DNA_mismatch_repair_CS"/>
</dbReference>
<dbReference type="CDD" id="cd16926">
    <property type="entry name" value="HATPase_MutL-MLH-PMS-like"/>
    <property type="match status" value="1"/>
</dbReference>
<name>A0ABQ8U1H5_PERAM</name>
<dbReference type="Proteomes" id="UP001148838">
    <property type="component" value="Unassembled WGS sequence"/>
</dbReference>
<dbReference type="InterPro" id="IPR013507">
    <property type="entry name" value="DNA_mismatch_S5_2-like"/>
</dbReference>
<protein>
    <recommendedName>
        <fullName evidence="3">DNA mismatch repair protein S5 domain-containing protein</fullName>
    </recommendedName>
</protein>
<comment type="similarity">
    <text evidence="1">Belongs to the DNA mismatch repair MutL/HexB family.</text>
</comment>
<dbReference type="InterPro" id="IPR002099">
    <property type="entry name" value="MutL/Mlh/PMS"/>
</dbReference>
<dbReference type="Pfam" id="PF01119">
    <property type="entry name" value="DNA_mis_repair"/>
    <property type="match status" value="1"/>
</dbReference>
<keyword evidence="5" id="KW-1185">Reference proteome</keyword>
<dbReference type="PANTHER" id="PTHR10073:SF54">
    <property type="entry name" value="PMS1 PROTEIN HOMOLOG 1"/>
    <property type="match status" value="1"/>
</dbReference>
<evidence type="ECO:0000313" key="5">
    <source>
        <dbReference type="Proteomes" id="UP001148838"/>
    </source>
</evidence>
<evidence type="ECO:0000256" key="2">
    <source>
        <dbReference type="ARBA" id="ARBA00022763"/>
    </source>
</evidence>
<dbReference type="SMART" id="SM01340">
    <property type="entry name" value="DNA_mis_repair"/>
    <property type="match status" value="1"/>
</dbReference>
<dbReference type="Gene3D" id="3.30.230.10">
    <property type="match status" value="1"/>
</dbReference>
<reference evidence="4 5" key="1">
    <citation type="journal article" date="2022" name="Allergy">
        <title>Genome assembly and annotation of Periplaneta americana reveal a comprehensive cockroach allergen profile.</title>
        <authorList>
            <person name="Wang L."/>
            <person name="Xiong Q."/>
            <person name="Saelim N."/>
            <person name="Wang L."/>
            <person name="Nong W."/>
            <person name="Wan A.T."/>
            <person name="Shi M."/>
            <person name="Liu X."/>
            <person name="Cao Q."/>
            <person name="Hui J.H.L."/>
            <person name="Sookrung N."/>
            <person name="Leung T.F."/>
            <person name="Tungtrongchitr A."/>
            <person name="Tsui S.K.W."/>
        </authorList>
    </citation>
    <scope>NUCLEOTIDE SEQUENCE [LARGE SCALE GENOMIC DNA]</scope>
    <source>
        <strain evidence="4">PWHHKU_190912</strain>
    </source>
</reference>
<dbReference type="InterPro" id="IPR038973">
    <property type="entry name" value="MutL/Mlh/Pms-like"/>
</dbReference>
<dbReference type="CDD" id="cd00782">
    <property type="entry name" value="MutL_Trans"/>
    <property type="match status" value="1"/>
</dbReference>
<sequence length="544" mass="61236">MSLKQLPVSTVKLITSSQIITSVTSAVKELVENALDAGASNIDVKLEHNGLDLIEVKDDGCGINRADTSNMCLSHYTSKINDFADLDKLQSYGFRGEALNALCSVADVTITTRTSEDEVAMTYTLNMNGNVVKTKPSHFGKGTLVSAKHLFRNLPVRKQYLSSGRRAAEELKRAENVVKSLAVIHPDLRLTFCHNKNLLWQKSSCTTLQQSLMQVVGHSVSSKLEVLGHQEMELTLDIMVPKKELENLTSLCISYTDCMMMYINHRPVRYKKLEKLLLKYIGKCFPGQLRAHKYPYCLVSIVTSPGETDVNLEPNKTKVLLKEEVCNIQMIFSLDKNPRPVLIGQLKPSGTWLYHKDKELGIVRHWALQEVVHYHRLMMDHSIPLKKLESSIQFDESTLGAELWKVLLSQSKTYDVITSAVIITSDAISKNGFRIELVEGLGKTFCVLTDIASTINFYGINDLKNTLELIKTHGSSSLMKCRSLSVVNYIKGETVRIVRQCPSKMEKETLQDLIHYWHLNLSHLEASCLHGKPIFHAIKYLSEL</sequence>
<feature type="domain" description="DNA mismatch repair protein S5" evidence="3">
    <location>
        <begin position="212"/>
        <end position="335"/>
    </location>
</feature>
<dbReference type="PANTHER" id="PTHR10073">
    <property type="entry name" value="DNA MISMATCH REPAIR PROTEIN MLH, PMS, MUTL"/>
    <property type="match status" value="1"/>
</dbReference>
<dbReference type="InterPro" id="IPR014721">
    <property type="entry name" value="Ribsml_uS5_D2-typ_fold_subgr"/>
</dbReference>
<dbReference type="NCBIfam" id="TIGR00585">
    <property type="entry name" value="mutl"/>
    <property type="match status" value="1"/>
</dbReference>
<dbReference type="PROSITE" id="PS00058">
    <property type="entry name" value="DNA_MISMATCH_REPAIR_1"/>
    <property type="match status" value="1"/>
</dbReference>
<organism evidence="4 5">
    <name type="scientific">Periplaneta americana</name>
    <name type="common">American cockroach</name>
    <name type="synonym">Blatta americana</name>
    <dbReference type="NCBI Taxonomy" id="6978"/>
    <lineage>
        <taxon>Eukaryota</taxon>
        <taxon>Metazoa</taxon>
        <taxon>Ecdysozoa</taxon>
        <taxon>Arthropoda</taxon>
        <taxon>Hexapoda</taxon>
        <taxon>Insecta</taxon>
        <taxon>Pterygota</taxon>
        <taxon>Neoptera</taxon>
        <taxon>Polyneoptera</taxon>
        <taxon>Dictyoptera</taxon>
        <taxon>Blattodea</taxon>
        <taxon>Blattoidea</taxon>
        <taxon>Blattidae</taxon>
        <taxon>Blattinae</taxon>
        <taxon>Periplaneta</taxon>
    </lineage>
</organism>
<proteinExistence type="inferred from homology"/>
<gene>
    <name evidence="4" type="ORF">ANN_02706</name>
</gene>
<dbReference type="Gene3D" id="3.30.565.10">
    <property type="entry name" value="Histidine kinase-like ATPase, C-terminal domain"/>
    <property type="match status" value="1"/>
</dbReference>
<dbReference type="EMBL" id="JAJSOF020000001">
    <property type="protein sequence ID" value="KAJ4451245.1"/>
    <property type="molecule type" value="Genomic_DNA"/>
</dbReference>
<keyword evidence="2" id="KW-0227">DNA damage</keyword>
<dbReference type="InterPro" id="IPR036890">
    <property type="entry name" value="HATPase_C_sf"/>
</dbReference>
<evidence type="ECO:0000256" key="1">
    <source>
        <dbReference type="ARBA" id="ARBA00006082"/>
    </source>
</evidence>
<evidence type="ECO:0000313" key="4">
    <source>
        <dbReference type="EMBL" id="KAJ4451245.1"/>
    </source>
</evidence>
<dbReference type="InterPro" id="IPR020568">
    <property type="entry name" value="Ribosomal_Su5_D2-typ_SF"/>
</dbReference>
<dbReference type="SUPFAM" id="SSF54211">
    <property type="entry name" value="Ribosomal protein S5 domain 2-like"/>
    <property type="match status" value="1"/>
</dbReference>
<comment type="caution">
    <text evidence="4">The sequence shown here is derived from an EMBL/GenBank/DDBJ whole genome shotgun (WGS) entry which is preliminary data.</text>
</comment>
<dbReference type="SUPFAM" id="SSF55874">
    <property type="entry name" value="ATPase domain of HSP90 chaperone/DNA topoisomerase II/histidine kinase"/>
    <property type="match status" value="1"/>
</dbReference>
<evidence type="ECO:0000259" key="3">
    <source>
        <dbReference type="SMART" id="SM01340"/>
    </source>
</evidence>